<proteinExistence type="predicted"/>
<dbReference type="OrthoDB" id="9803913at2"/>
<dbReference type="SMART" id="SM00479">
    <property type="entry name" value="EXOIII"/>
    <property type="match status" value="1"/>
</dbReference>
<dbReference type="PANTHER" id="PTHR30231:SF42">
    <property type="entry name" value="EXONUCLEASE"/>
    <property type="match status" value="1"/>
</dbReference>
<dbReference type="KEGG" id="pdh:B9T62_02085"/>
<reference evidence="5 6" key="1">
    <citation type="submission" date="2017-06" db="EMBL/GenBank/DDBJ databases">
        <title>Complete genome sequence of Paenibacillus donghaensis KCTC 13049T isolated from East Sea sediment, South Korea.</title>
        <authorList>
            <person name="Jung B.K."/>
            <person name="Hong S.-J."/>
            <person name="Shin J.-H."/>
        </authorList>
    </citation>
    <scope>NUCLEOTIDE SEQUENCE [LARGE SCALE GENOMIC DNA]</scope>
    <source>
        <strain evidence="5 6">KCTC 13049</strain>
    </source>
</reference>
<dbReference type="Pfam" id="PF00929">
    <property type="entry name" value="RNase_T"/>
    <property type="match status" value="1"/>
</dbReference>
<dbReference type="EMBL" id="CP021780">
    <property type="protein sequence ID" value="ASA19705.1"/>
    <property type="molecule type" value="Genomic_DNA"/>
</dbReference>
<dbReference type="InterPro" id="IPR036397">
    <property type="entry name" value="RNaseH_sf"/>
</dbReference>
<dbReference type="Gene3D" id="3.30.420.10">
    <property type="entry name" value="Ribonuclease H-like superfamily/Ribonuclease H"/>
    <property type="match status" value="1"/>
</dbReference>
<accession>A0A2Z2K8R5</accession>
<evidence type="ECO:0000313" key="5">
    <source>
        <dbReference type="EMBL" id="ASA19705.1"/>
    </source>
</evidence>
<keyword evidence="6" id="KW-1185">Reference proteome</keyword>
<dbReference type="PANTHER" id="PTHR30231">
    <property type="entry name" value="DNA POLYMERASE III SUBUNIT EPSILON"/>
    <property type="match status" value="1"/>
</dbReference>
<evidence type="ECO:0000256" key="3">
    <source>
        <dbReference type="ARBA" id="ARBA00022839"/>
    </source>
</evidence>
<evidence type="ECO:0000256" key="1">
    <source>
        <dbReference type="ARBA" id="ARBA00022722"/>
    </source>
</evidence>
<keyword evidence="1" id="KW-0540">Nuclease</keyword>
<keyword evidence="2" id="KW-0378">Hydrolase</keyword>
<feature type="domain" description="Exonuclease" evidence="4">
    <location>
        <begin position="2"/>
        <end position="165"/>
    </location>
</feature>
<dbReference type="Proteomes" id="UP000249890">
    <property type="component" value="Chromosome"/>
</dbReference>
<name>A0A2Z2K8R5_9BACL</name>
<dbReference type="InterPro" id="IPR012337">
    <property type="entry name" value="RNaseH-like_sf"/>
</dbReference>
<dbReference type="FunFam" id="3.30.420.10:FF:000045">
    <property type="entry name" value="3'-5' exonuclease DinG"/>
    <property type="match status" value="1"/>
</dbReference>
<dbReference type="GO" id="GO:0005829">
    <property type="term" value="C:cytosol"/>
    <property type="evidence" value="ECO:0007669"/>
    <property type="project" value="TreeGrafter"/>
</dbReference>
<evidence type="ECO:0000256" key="2">
    <source>
        <dbReference type="ARBA" id="ARBA00022801"/>
    </source>
</evidence>
<keyword evidence="3" id="KW-0269">Exonuclease</keyword>
<protein>
    <submittedName>
        <fullName evidence="5">DNA polymerase III subunit epsilon</fullName>
    </submittedName>
</protein>
<dbReference type="SUPFAM" id="SSF53098">
    <property type="entry name" value="Ribonuclease H-like"/>
    <property type="match status" value="1"/>
</dbReference>
<dbReference type="GO" id="GO:0003676">
    <property type="term" value="F:nucleic acid binding"/>
    <property type="evidence" value="ECO:0007669"/>
    <property type="project" value="InterPro"/>
</dbReference>
<evidence type="ECO:0000313" key="6">
    <source>
        <dbReference type="Proteomes" id="UP000249890"/>
    </source>
</evidence>
<organism evidence="5 6">
    <name type="scientific">Paenibacillus donghaensis</name>
    <dbReference type="NCBI Taxonomy" id="414771"/>
    <lineage>
        <taxon>Bacteria</taxon>
        <taxon>Bacillati</taxon>
        <taxon>Bacillota</taxon>
        <taxon>Bacilli</taxon>
        <taxon>Bacillales</taxon>
        <taxon>Paenibacillaceae</taxon>
        <taxon>Paenibacillus</taxon>
    </lineage>
</organism>
<dbReference type="GO" id="GO:0008408">
    <property type="term" value="F:3'-5' exonuclease activity"/>
    <property type="evidence" value="ECO:0007669"/>
    <property type="project" value="TreeGrafter"/>
</dbReference>
<dbReference type="CDD" id="cd06130">
    <property type="entry name" value="DNA_pol_III_epsilon_like"/>
    <property type="match status" value="1"/>
</dbReference>
<sequence>MDFTAIDFETANSSRSSACALGITQVTGGSITAEYAYLIDPQSRFDGINISIHGITPSMVAGKPTFRELWPVIEPLLEGRIVVAHNAAFDMSVLRYCLDEAGLPYPNFQYLCTYLLGKKMLNQLPSHKLNIVSGHYGIALNHHDALEDARACASILLKLMEQELHHDPLLLAQAQGYRPGTLYSGGYKPFTALPKAKTTKKPASGGSRLSM</sequence>
<dbReference type="InterPro" id="IPR013520">
    <property type="entry name" value="Ribonucl_H"/>
</dbReference>
<dbReference type="RefSeq" id="WP_087913730.1">
    <property type="nucleotide sequence ID" value="NZ_CP021780.1"/>
</dbReference>
<gene>
    <name evidence="5" type="ORF">B9T62_02085</name>
</gene>
<evidence type="ECO:0000259" key="4">
    <source>
        <dbReference type="SMART" id="SM00479"/>
    </source>
</evidence>
<dbReference type="AlphaFoldDB" id="A0A2Z2K8R5"/>